<keyword evidence="2" id="KW-1185">Reference proteome</keyword>
<evidence type="ECO:0000313" key="1">
    <source>
        <dbReference type="EMBL" id="KAJ6979386.1"/>
    </source>
</evidence>
<gene>
    <name evidence="1" type="ORF">NC653_027517</name>
</gene>
<reference evidence="1" key="1">
    <citation type="journal article" date="2023" name="Mol. Ecol. Resour.">
        <title>Chromosome-level genome assembly of a triploid poplar Populus alba 'Berolinensis'.</title>
        <authorList>
            <person name="Chen S."/>
            <person name="Yu Y."/>
            <person name="Wang X."/>
            <person name="Wang S."/>
            <person name="Zhang T."/>
            <person name="Zhou Y."/>
            <person name="He R."/>
            <person name="Meng N."/>
            <person name="Wang Y."/>
            <person name="Liu W."/>
            <person name="Liu Z."/>
            <person name="Liu J."/>
            <person name="Guo Q."/>
            <person name="Huang H."/>
            <person name="Sederoff R.R."/>
            <person name="Wang G."/>
            <person name="Qu G."/>
            <person name="Chen S."/>
        </authorList>
    </citation>
    <scope>NUCLEOTIDE SEQUENCE</scope>
    <source>
        <strain evidence="1">SC-2020</strain>
    </source>
</reference>
<evidence type="ECO:0000313" key="2">
    <source>
        <dbReference type="Proteomes" id="UP001164929"/>
    </source>
</evidence>
<proteinExistence type="predicted"/>
<dbReference type="AlphaFoldDB" id="A0AAD6Q559"/>
<name>A0AAD6Q559_9ROSI</name>
<organism evidence="1 2">
    <name type="scientific">Populus alba x Populus x berolinensis</name>
    <dbReference type="NCBI Taxonomy" id="444605"/>
    <lineage>
        <taxon>Eukaryota</taxon>
        <taxon>Viridiplantae</taxon>
        <taxon>Streptophyta</taxon>
        <taxon>Embryophyta</taxon>
        <taxon>Tracheophyta</taxon>
        <taxon>Spermatophyta</taxon>
        <taxon>Magnoliopsida</taxon>
        <taxon>eudicotyledons</taxon>
        <taxon>Gunneridae</taxon>
        <taxon>Pentapetalae</taxon>
        <taxon>rosids</taxon>
        <taxon>fabids</taxon>
        <taxon>Malpighiales</taxon>
        <taxon>Salicaceae</taxon>
        <taxon>Saliceae</taxon>
        <taxon>Populus</taxon>
    </lineage>
</organism>
<dbReference type="EMBL" id="JAQIZT010000011">
    <property type="protein sequence ID" value="KAJ6979386.1"/>
    <property type="molecule type" value="Genomic_DNA"/>
</dbReference>
<dbReference type="Proteomes" id="UP001164929">
    <property type="component" value="Chromosome 11"/>
</dbReference>
<protein>
    <submittedName>
        <fullName evidence="1">Uncharacterized protein</fullName>
    </submittedName>
</protein>
<accession>A0AAD6Q559</accession>
<sequence length="137" mass="15851">MPSIATTRRIQVLQAAFLAEQHNLPTPIQVMETVTMHRHPRQHQAQAHQLTRTQLRRLPQQPASLMDHQQFMAWQNQPASPAQPPLFHAVYCSSIPQLVLWGFLLLQNISERMEIQFITPLDEMATSLIVIQLHEHK</sequence>
<comment type="caution">
    <text evidence="1">The sequence shown here is derived from an EMBL/GenBank/DDBJ whole genome shotgun (WGS) entry which is preliminary data.</text>
</comment>